<evidence type="ECO:0000313" key="2">
    <source>
        <dbReference type="EMBL" id="MDR6945060.1"/>
    </source>
</evidence>
<comment type="caution">
    <text evidence="2">The sequence shown here is derived from an EMBL/GenBank/DDBJ whole genome shotgun (WGS) entry which is preliminary data.</text>
</comment>
<dbReference type="RefSeq" id="WP_310102398.1">
    <property type="nucleotide sequence ID" value="NZ_JAVDUU010000005.1"/>
</dbReference>
<feature type="transmembrane region" description="Helical" evidence="1">
    <location>
        <begin position="110"/>
        <end position="130"/>
    </location>
</feature>
<reference evidence="2 3" key="1">
    <citation type="submission" date="2023-07" db="EMBL/GenBank/DDBJ databases">
        <title>Sorghum-associated microbial communities from plants grown in Nebraska, USA.</title>
        <authorList>
            <person name="Schachtman D."/>
        </authorList>
    </citation>
    <scope>NUCLEOTIDE SEQUENCE [LARGE SCALE GENOMIC DNA]</scope>
    <source>
        <strain evidence="2 3">3262</strain>
    </source>
</reference>
<dbReference type="Proteomes" id="UP001247620">
    <property type="component" value="Unassembled WGS sequence"/>
</dbReference>
<dbReference type="EMBL" id="JAVDUU010000005">
    <property type="protein sequence ID" value="MDR6945060.1"/>
    <property type="molecule type" value="Genomic_DNA"/>
</dbReference>
<keyword evidence="3" id="KW-1185">Reference proteome</keyword>
<keyword evidence="1" id="KW-0812">Transmembrane</keyword>
<evidence type="ECO:0000256" key="1">
    <source>
        <dbReference type="SAM" id="Phobius"/>
    </source>
</evidence>
<keyword evidence="1" id="KW-1133">Transmembrane helix</keyword>
<protein>
    <submittedName>
        <fullName evidence="2">ABC-type transport system involved in multi-copper enzyme maturation permease subunit</fullName>
    </submittedName>
</protein>
<feature type="transmembrane region" description="Helical" evidence="1">
    <location>
        <begin position="45"/>
        <end position="68"/>
    </location>
</feature>
<sequence>MKQAIVYSFKVWLTSVIAAPIIFFLINFISTGISSNIFQLVNFLFYLYIVLATAVASVITWLIFYAIIYFVSRSGWPNRIGLLAIFSSSELLVVVTFKLFLVLLNGFDNTTFNTLMLCHCICIGGGILYYKFEPENSEPN</sequence>
<feature type="transmembrane region" description="Helical" evidence="1">
    <location>
        <begin position="80"/>
        <end position="104"/>
    </location>
</feature>
<keyword evidence="1" id="KW-0472">Membrane</keyword>
<feature type="transmembrane region" description="Helical" evidence="1">
    <location>
        <begin position="12"/>
        <end position="33"/>
    </location>
</feature>
<evidence type="ECO:0000313" key="3">
    <source>
        <dbReference type="Proteomes" id="UP001247620"/>
    </source>
</evidence>
<proteinExistence type="predicted"/>
<name>A0ABU1TJM1_9SPHI</name>
<gene>
    <name evidence="2" type="ORF">J2W55_004928</name>
</gene>
<organism evidence="2 3">
    <name type="scientific">Mucilaginibacter pocheonensis</name>
    <dbReference type="NCBI Taxonomy" id="398050"/>
    <lineage>
        <taxon>Bacteria</taxon>
        <taxon>Pseudomonadati</taxon>
        <taxon>Bacteroidota</taxon>
        <taxon>Sphingobacteriia</taxon>
        <taxon>Sphingobacteriales</taxon>
        <taxon>Sphingobacteriaceae</taxon>
        <taxon>Mucilaginibacter</taxon>
    </lineage>
</organism>
<accession>A0ABU1TJM1</accession>